<dbReference type="PANTHER" id="PTHR37815:SF3">
    <property type="entry name" value="UPF0397 PROTEIN SPR0429"/>
    <property type="match status" value="1"/>
</dbReference>
<proteinExistence type="predicted"/>
<sequence>MDQNNKRTHRIVLFALFASLTVVMTLLFHFPIPYGQGYLNIGDAVVLLAALVMGPAAGFWVGSIGSALADMIAGYAMYMPFTFVVKGLEGLLAGWLYSKTKKLSISLIIPVIWMPVGYLLTDWFLYGLAAAIAAFPMNLLQGIVGAVTAIILYRTIGPIFKSKFQL</sequence>
<reference evidence="4 5" key="1">
    <citation type="journal article" date="2017" name="Int. J. Syst. Evol. Microbiol.">
        <title>Jeotgalibaca porci sp. nov. and Jeotgalibaca arthritidis sp. nov., isolated from pigs, and emended description of the genus Jeotgalibaca.</title>
        <authorList>
            <person name="Zamora L."/>
            <person name="Perez-Sancho M."/>
            <person name="Dominguez L."/>
            <person name="Fernandez-Garayzabal J.F."/>
            <person name="Vela A.I."/>
        </authorList>
    </citation>
    <scope>NUCLEOTIDE SEQUENCE [LARGE SCALE GENOMIC DNA]</scope>
    <source>
        <strain evidence="4 5">CECT 9157</strain>
    </source>
</reference>
<dbReference type="RefSeq" id="WP_166160879.1">
    <property type="nucleotide sequence ID" value="NZ_CP049740.1"/>
</dbReference>
<feature type="transmembrane region" description="Helical" evidence="3">
    <location>
        <begin position="75"/>
        <end position="96"/>
    </location>
</feature>
<feature type="transmembrane region" description="Helical" evidence="3">
    <location>
        <begin position="12"/>
        <end position="32"/>
    </location>
</feature>
<accession>A0A6G7K7W0</accession>
<dbReference type="InterPro" id="IPR009825">
    <property type="entry name" value="ECF_substrate-spec-like"/>
</dbReference>
<keyword evidence="5" id="KW-1185">Reference proteome</keyword>
<dbReference type="Pfam" id="PF07155">
    <property type="entry name" value="ECF-ribofla_trS"/>
    <property type="match status" value="1"/>
</dbReference>
<keyword evidence="2 3" id="KW-1133">Transmembrane helix</keyword>
<dbReference type="PANTHER" id="PTHR37815">
    <property type="entry name" value="UPF0397 PROTEIN BC_2624-RELATED"/>
    <property type="match status" value="1"/>
</dbReference>
<evidence type="ECO:0000313" key="4">
    <source>
        <dbReference type="EMBL" id="QII81338.1"/>
    </source>
</evidence>
<gene>
    <name evidence="4" type="ORF">G7057_01835</name>
</gene>
<dbReference type="Gene3D" id="1.10.1760.20">
    <property type="match status" value="1"/>
</dbReference>
<name>A0A6G7K7W0_9LACT</name>
<organism evidence="4 5">
    <name type="scientific">Jeotgalibaca arthritidis</name>
    <dbReference type="NCBI Taxonomy" id="1868794"/>
    <lineage>
        <taxon>Bacteria</taxon>
        <taxon>Bacillati</taxon>
        <taxon>Bacillota</taxon>
        <taxon>Bacilli</taxon>
        <taxon>Lactobacillales</taxon>
        <taxon>Carnobacteriaceae</taxon>
        <taxon>Jeotgalibaca</taxon>
    </lineage>
</organism>
<feature type="transmembrane region" description="Helical" evidence="3">
    <location>
        <begin position="44"/>
        <end position="69"/>
    </location>
</feature>
<feature type="transmembrane region" description="Helical" evidence="3">
    <location>
        <begin position="126"/>
        <end position="153"/>
    </location>
</feature>
<protein>
    <submittedName>
        <fullName evidence="4">ECF transporter S component</fullName>
    </submittedName>
</protein>
<dbReference type="AlphaFoldDB" id="A0A6G7K7W0"/>
<feature type="transmembrane region" description="Helical" evidence="3">
    <location>
        <begin position="103"/>
        <end position="120"/>
    </location>
</feature>
<evidence type="ECO:0000313" key="5">
    <source>
        <dbReference type="Proteomes" id="UP000501451"/>
    </source>
</evidence>
<evidence type="ECO:0000256" key="1">
    <source>
        <dbReference type="ARBA" id="ARBA00022692"/>
    </source>
</evidence>
<dbReference type="GO" id="GO:0016020">
    <property type="term" value="C:membrane"/>
    <property type="evidence" value="ECO:0007669"/>
    <property type="project" value="InterPro"/>
</dbReference>
<dbReference type="Proteomes" id="UP000501451">
    <property type="component" value="Chromosome"/>
</dbReference>
<keyword evidence="1 3" id="KW-0812">Transmembrane</keyword>
<dbReference type="EMBL" id="CP049740">
    <property type="protein sequence ID" value="QII81338.1"/>
    <property type="molecule type" value="Genomic_DNA"/>
</dbReference>
<keyword evidence="3" id="KW-0472">Membrane</keyword>
<dbReference type="KEGG" id="jar:G7057_01835"/>
<evidence type="ECO:0000256" key="3">
    <source>
        <dbReference type="SAM" id="Phobius"/>
    </source>
</evidence>
<evidence type="ECO:0000256" key="2">
    <source>
        <dbReference type="ARBA" id="ARBA00022989"/>
    </source>
</evidence>